<dbReference type="PANTHER" id="PTHR36819">
    <property type="entry name" value="REGULATOR OF PHOSPHOLIPASE D SRF1"/>
    <property type="match status" value="1"/>
</dbReference>
<keyword evidence="4" id="KW-1185">Reference proteome</keyword>
<dbReference type="OrthoDB" id="1436450at2759"/>
<evidence type="ECO:0000256" key="1">
    <source>
        <dbReference type="SAM" id="Phobius"/>
    </source>
</evidence>
<reference evidence="3 4" key="1">
    <citation type="journal article" date="2016" name="Mol. Biol. Evol.">
        <title>Comparative Genomics of Early-Diverging Mushroom-Forming Fungi Provides Insights into the Origins of Lignocellulose Decay Capabilities.</title>
        <authorList>
            <person name="Nagy L.G."/>
            <person name="Riley R."/>
            <person name="Tritt A."/>
            <person name="Adam C."/>
            <person name="Daum C."/>
            <person name="Floudas D."/>
            <person name="Sun H."/>
            <person name="Yadav J.S."/>
            <person name="Pangilinan J."/>
            <person name="Larsson K.H."/>
            <person name="Matsuura K."/>
            <person name="Barry K."/>
            <person name="Labutti K."/>
            <person name="Kuo R."/>
            <person name="Ohm R.A."/>
            <person name="Bhattacharya S.S."/>
            <person name="Shirouzu T."/>
            <person name="Yoshinaga Y."/>
            <person name="Martin F.M."/>
            <person name="Grigoriev I.V."/>
            <person name="Hibbett D.S."/>
        </authorList>
    </citation>
    <scope>NUCLEOTIDE SEQUENCE [LARGE SCALE GENOMIC DNA]</scope>
    <source>
        <strain evidence="3 4">HHB12733</strain>
    </source>
</reference>
<dbReference type="InParanoid" id="A0A165DC73"/>
<evidence type="ECO:0000313" key="4">
    <source>
        <dbReference type="Proteomes" id="UP000076842"/>
    </source>
</evidence>
<sequence length="171" mass="18575">LFRLLNLIFTASALGVAIHAQLEEREAGVEGVLGSSTAVTIVFAPLTLCHVMIAIYLEYFGRPLGLWRTSAKLALTLVEVIFVCLWSSALSLAVDNYLTTPLRCAPRHATSWWSDQPRTPNPLSLDPDPADIGVGSSVCDLQAALISLVLVGLCSYCISLVISLFRIFERV</sequence>
<feature type="non-terminal residue" evidence="3">
    <location>
        <position position="171"/>
    </location>
</feature>
<feature type="chain" id="PRO_5013380186" description="MARVEL domain-containing protein" evidence="2">
    <location>
        <begin position="16"/>
        <end position="171"/>
    </location>
</feature>
<proteinExistence type="predicted"/>
<keyword evidence="2" id="KW-0732">Signal</keyword>
<name>A0A165DC73_9BASI</name>
<evidence type="ECO:0000256" key="2">
    <source>
        <dbReference type="SAM" id="SignalP"/>
    </source>
</evidence>
<evidence type="ECO:0008006" key="5">
    <source>
        <dbReference type="Google" id="ProtNLM"/>
    </source>
</evidence>
<protein>
    <recommendedName>
        <fullName evidence="5">MARVEL domain-containing protein</fullName>
    </recommendedName>
</protein>
<dbReference type="InterPro" id="IPR037737">
    <property type="entry name" value="Srf1"/>
</dbReference>
<keyword evidence="1" id="KW-1133">Transmembrane helix</keyword>
<keyword evidence="1" id="KW-0812">Transmembrane</keyword>
<dbReference type="EMBL" id="KV424064">
    <property type="protein sequence ID" value="KZT52489.1"/>
    <property type="molecule type" value="Genomic_DNA"/>
</dbReference>
<dbReference type="AlphaFoldDB" id="A0A165DC73"/>
<dbReference type="GO" id="GO:0071944">
    <property type="term" value="C:cell periphery"/>
    <property type="evidence" value="ECO:0007669"/>
    <property type="project" value="TreeGrafter"/>
</dbReference>
<feature type="transmembrane region" description="Helical" evidence="1">
    <location>
        <begin position="143"/>
        <end position="168"/>
    </location>
</feature>
<accession>A0A165DC73</accession>
<dbReference type="PANTHER" id="PTHR36819:SF1">
    <property type="entry name" value="REGULATOR OF PHOSPHOLIPASE D SRF1"/>
    <property type="match status" value="1"/>
</dbReference>
<feature type="signal peptide" evidence="2">
    <location>
        <begin position="1"/>
        <end position="15"/>
    </location>
</feature>
<feature type="non-terminal residue" evidence="3">
    <location>
        <position position="1"/>
    </location>
</feature>
<feature type="transmembrane region" description="Helical" evidence="1">
    <location>
        <begin position="73"/>
        <end position="93"/>
    </location>
</feature>
<gene>
    <name evidence="3" type="ORF">CALCODRAFT_425177</name>
</gene>
<feature type="transmembrane region" description="Helical" evidence="1">
    <location>
        <begin position="36"/>
        <end position="61"/>
    </location>
</feature>
<dbReference type="GO" id="GO:0000324">
    <property type="term" value="C:fungal-type vacuole"/>
    <property type="evidence" value="ECO:0007669"/>
    <property type="project" value="TreeGrafter"/>
</dbReference>
<dbReference type="Proteomes" id="UP000076842">
    <property type="component" value="Unassembled WGS sequence"/>
</dbReference>
<organism evidence="3 4">
    <name type="scientific">Calocera cornea HHB12733</name>
    <dbReference type="NCBI Taxonomy" id="1353952"/>
    <lineage>
        <taxon>Eukaryota</taxon>
        <taxon>Fungi</taxon>
        <taxon>Dikarya</taxon>
        <taxon>Basidiomycota</taxon>
        <taxon>Agaricomycotina</taxon>
        <taxon>Dacrymycetes</taxon>
        <taxon>Dacrymycetales</taxon>
        <taxon>Dacrymycetaceae</taxon>
        <taxon>Calocera</taxon>
    </lineage>
</organism>
<keyword evidence="1" id="KW-0472">Membrane</keyword>
<evidence type="ECO:0000313" key="3">
    <source>
        <dbReference type="EMBL" id="KZT52489.1"/>
    </source>
</evidence>